<organism evidence="2 3">
    <name type="scientific">Xanthomonas populi</name>
    <dbReference type="NCBI Taxonomy" id="53414"/>
    <lineage>
        <taxon>Bacteria</taxon>
        <taxon>Pseudomonadati</taxon>
        <taxon>Pseudomonadota</taxon>
        <taxon>Gammaproteobacteria</taxon>
        <taxon>Lysobacterales</taxon>
        <taxon>Lysobacteraceae</taxon>
        <taxon>Xanthomonas</taxon>
    </lineage>
</organism>
<sequence length="183" mass="21549">MYKFWSIKLNRIVQCESLLEVEVGQLLDASPGVTYFGEQPVVIHYFEYGRWQRHIPDFCMQIQRSREFIEVKYTHTVDQETERRTNTLTHQLARHGWGYRLLTESEVHRGPWLSNAQVLLRRGREAANTLWSLHAYEQVRQRCRNFLGDFGWTKTEIQDAVWIANELIRGTLLGPVNTNGLSE</sequence>
<feature type="domain" description="TnsA endonuclease N-terminal" evidence="1">
    <location>
        <begin position="31"/>
        <end position="104"/>
    </location>
</feature>
<gene>
    <name evidence="2" type="ORF">XpopCFBP1817_17465</name>
</gene>
<evidence type="ECO:0000313" key="3">
    <source>
        <dbReference type="Proteomes" id="UP000239939"/>
    </source>
</evidence>
<evidence type="ECO:0000259" key="1">
    <source>
        <dbReference type="Pfam" id="PF08722"/>
    </source>
</evidence>
<accession>A0A2S7EFN9</accession>
<protein>
    <recommendedName>
        <fullName evidence="1">TnsA endonuclease N-terminal domain-containing protein</fullName>
    </recommendedName>
</protein>
<evidence type="ECO:0000313" key="2">
    <source>
        <dbReference type="EMBL" id="PPU88960.1"/>
    </source>
</evidence>
<keyword evidence="3" id="KW-1185">Reference proteome</keyword>
<dbReference type="AlphaFoldDB" id="A0A2S7EFN9"/>
<dbReference type="Pfam" id="PF08722">
    <property type="entry name" value="Tn7_TnsA-like_N"/>
    <property type="match status" value="1"/>
</dbReference>
<dbReference type="EMBL" id="MDEJ01000149">
    <property type="protein sequence ID" value="PPU88960.1"/>
    <property type="molecule type" value="Genomic_DNA"/>
</dbReference>
<dbReference type="InterPro" id="IPR014833">
    <property type="entry name" value="TnsA_N"/>
</dbReference>
<reference evidence="3" key="1">
    <citation type="submission" date="2016-08" db="EMBL/GenBank/DDBJ databases">
        <authorList>
            <person name="Merda D."/>
            <person name="Briand M."/>
            <person name="Taghouti G."/>
            <person name="Carrere S."/>
            <person name="Gouzy J."/>
            <person name="Portier P."/>
            <person name="Jacques M.-A."/>
            <person name="Fischer-Le Saux M."/>
        </authorList>
    </citation>
    <scope>NUCLEOTIDE SEQUENCE [LARGE SCALE GENOMIC DNA]</scope>
    <source>
        <strain evidence="3">CFBP1817</strain>
    </source>
</reference>
<dbReference type="Proteomes" id="UP000239939">
    <property type="component" value="Unassembled WGS sequence"/>
</dbReference>
<name>A0A2S7EFN9_9XANT</name>
<proteinExistence type="predicted"/>
<comment type="caution">
    <text evidence="2">The sequence shown here is derived from an EMBL/GenBank/DDBJ whole genome shotgun (WGS) entry which is preliminary data.</text>
</comment>